<proteinExistence type="predicted"/>
<accession>A0ABU8IZE7</accession>
<organism evidence="1 2">
    <name type="scientific">Paraburkholderia bengalensis</name>
    <dbReference type="NCBI Taxonomy" id="2747562"/>
    <lineage>
        <taxon>Bacteria</taxon>
        <taxon>Pseudomonadati</taxon>
        <taxon>Pseudomonadota</taxon>
        <taxon>Betaproteobacteria</taxon>
        <taxon>Burkholderiales</taxon>
        <taxon>Burkholderiaceae</taxon>
        <taxon>Paraburkholderia</taxon>
    </lineage>
</organism>
<protein>
    <submittedName>
        <fullName evidence="1">Uncharacterized protein</fullName>
    </submittedName>
</protein>
<dbReference type="Proteomes" id="UP001386437">
    <property type="component" value="Unassembled WGS sequence"/>
</dbReference>
<name>A0ABU8IZE7_9BURK</name>
<keyword evidence="2" id="KW-1185">Reference proteome</keyword>
<sequence>MNFMPQQVLRHTSLHAPLSSRAWRYCFVCAKVNWLLPLPGSEEQSIEQCIQEQFNDFIRHNARRVASFNAGPHQFDIETINNQFHRCDEESLVIGRHG</sequence>
<comment type="caution">
    <text evidence="1">The sequence shown here is derived from an EMBL/GenBank/DDBJ whole genome shotgun (WGS) entry which is preliminary data.</text>
</comment>
<dbReference type="RefSeq" id="WP_336600631.1">
    <property type="nucleotide sequence ID" value="NZ_JACFYJ010000057.1"/>
</dbReference>
<dbReference type="EMBL" id="JACFYJ010000057">
    <property type="protein sequence ID" value="MEI6000748.1"/>
    <property type="molecule type" value="Genomic_DNA"/>
</dbReference>
<reference evidence="1 2" key="1">
    <citation type="journal article" date="2022" name="Arch. Microbiol.">
        <title>Paraburkholderia bengalensis sp. nov. isolated from roots of Oryza sativa, IR64.</title>
        <authorList>
            <person name="Nag P."/>
            <person name="Mondal N."/>
            <person name="Sarkar J."/>
            <person name="Das S."/>
        </authorList>
    </citation>
    <scope>NUCLEOTIDE SEQUENCE [LARGE SCALE GENOMIC DNA]</scope>
    <source>
        <strain evidence="1 2">IR64_4_BI</strain>
    </source>
</reference>
<gene>
    <name evidence="1" type="ORF">H3V53_27225</name>
</gene>
<evidence type="ECO:0000313" key="2">
    <source>
        <dbReference type="Proteomes" id="UP001386437"/>
    </source>
</evidence>
<evidence type="ECO:0000313" key="1">
    <source>
        <dbReference type="EMBL" id="MEI6000748.1"/>
    </source>
</evidence>